<accession>A0A1N7IXN2</accession>
<reference evidence="7" key="1">
    <citation type="submission" date="2017-01" db="EMBL/GenBank/DDBJ databases">
        <authorList>
            <person name="Varghese N."/>
            <person name="Submissions S."/>
        </authorList>
    </citation>
    <scope>NUCLEOTIDE SEQUENCE [LARGE SCALE GENOMIC DNA]</scope>
    <source>
        <strain evidence="7">DSM 22306</strain>
    </source>
</reference>
<protein>
    <recommendedName>
        <fullName evidence="4 5">Probable Fe(2+)-trafficking protein</fullName>
    </recommendedName>
</protein>
<dbReference type="OrthoDB" id="9804318at2"/>
<evidence type="ECO:0000256" key="5">
    <source>
        <dbReference type="HAMAP-Rule" id="MF_00686"/>
    </source>
</evidence>
<dbReference type="PANTHER" id="PTHR36965:SF1">
    <property type="entry name" value="FE(2+)-TRAFFICKING PROTEIN-RELATED"/>
    <property type="match status" value="1"/>
</dbReference>
<organism evidence="6 7">
    <name type="scientific">Neptunomonas antarctica</name>
    <dbReference type="NCBI Taxonomy" id="619304"/>
    <lineage>
        <taxon>Bacteria</taxon>
        <taxon>Pseudomonadati</taxon>
        <taxon>Pseudomonadota</taxon>
        <taxon>Gammaproteobacteria</taxon>
        <taxon>Oceanospirillales</taxon>
        <taxon>Oceanospirillaceae</taxon>
        <taxon>Neptunomonas</taxon>
    </lineage>
</organism>
<proteinExistence type="inferred from homology"/>
<dbReference type="NCBIfam" id="NF003817">
    <property type="entry name" value="PRK05408.1"/>
    <property type="match status" value="1"/>
</dbReference>
<dbReference type="Pfam" id="PF04362">
    <property type="entry name" value="Iron_traffic"/>
    <property type="match status" value="1"/>
</dbReference>
<dbReference type="STRING" id="619304.SAMN05421760_101273"/>
<dbReference type="Gene3D" id="1.10.3880.10">
    <property type="entry name" value="Fe(II) trafficking protein YggX"/>
    <property type="match status" value="1"/>
</dbReference>
<evidence type="ECO:0000313" key="6">
    <source>
        <dbReference type="EMBL" id="SIS41746.1"/>
    </source>
</evidence>
<dbReference type="Proteomes" id="UP000185999">
    <property type="component" value="Unassembled WGS sequence"/>
</dbReference>
<dbReference type="PANTHER" id="PTHR36965">
    <property type="entry name" value="FE(2+)-TRAFFICKING PROTEIN-RELATED"/>
    <property type="match status" value="1"/>
</dbReference>
<dbReference type="EMBL" id="FTOE01000001">
    <property type="protein sequence ID" value="SIS41746.1"/>
    <property type="molecule type" value="Genomic_DNA"/>
</dbReference>
<sequence length="90" mass="10488">MSRTVMCRKYKEELEGLEKPPYPGPKGQEIYETISKKAWADWTAHQTMIINEKHMSLMDPATRKFLQEEMIKFMDGGDYEKADGYVPPSK</sequence>
<dbReference type="PIRSF" id="PIRSF029827">
    <property type="entry name" value="Fe_traffic_YggX"/>
    <property type="match status" value="1"/>
</dbReference>
<dbReference type="FunFam" id="1.10.3880.10:FF:000001">
    <property type="entry name" value="Probable Fe(2+)-trafficking protein"/>
    <property type="match status" value="1"/>
</dbReference>
<comment type="function">
    <text evidence="2">Could be a mediator in iron transactions between iron acquisition and iron-requiring processes, such as synthesis and/or repair of Fe-S clusters in biosynthetic enzymes. Necessary to maintain high levels of aconitase under oxidative stress.</text>
</comment>
<name>A0A1N7IXN2_9GAMM</name>
<dbReference type="SUPFAM" id="SSF111148">
    <property type="entry name" value="YggX-like"/>
    <property type="match status" value="1"/>
</dbReference>
<evidence type="ECO:0000313" key="7">
    <source>
        <dbReference type="Proteomes" id="UP000185999"/>
    </source>
</evidence>
<dbReference type="InterPro" id="IPR036766">
    <property type="entry name" value="Fe_traffick_prot_YggX_sf"/>
</dbReference>
<dbReference type="AlphaFoldDB" id="A0A1N7IXN2"/>
<dbReference type="RefSeq" id="WP_054342489.1">
    <property type="nucleotide sequence ID" value="NZ_FTOE01000001.1"/>
</dbReference>
<evidence type="ECO:0000256" key="4">
    <source>
        <dbReference type="ARBA" id="ARBA00070403"/>
    </source>
</evidence>
<dbReference type="HAMAP" id="MF_00686">
    <property type="entry name" value="Fe_traffic_YggX"/>
    <property type="match status" value="1"/>
</dbReference>
<keyword evidence="1 5" id="KW-0408">Iron</keyword>
<dbReference type="GO" id="GO:0034599">
    <property type="term" value="P:cellular response to oxidative stress"/>
    <property type="evidence" value="ECO:0007669"/>
    <property type="project" value="TreeGrafter"/>
</dbReference>
<evidence type="ECO:0000256" key="3">
    <source>
        <dbReference type="ARBA" id="ARBA00061679"/>
    </source>
</evidence>
<dbReference type="GO" id="GO:0005829">
    <property type="term" value="C:cytosol"/>
    <property type="evidence" value="ECO:0007669"/>
    <property type="project" value="TreeGrafter"/>
</dbReference>
<evidence type="ECO:0000256" key="1">
    <source>
        <dbReference type="ARBA" id="ARBA00023004"/>
    </source>
</evidence>
<evidence type="ECO:0000256" key="2">
    <source>
        <dbReference type="ARBA" id="ARBA00053793"/>
    </source>
</evidence>
<gene>
    <name evidence="6" type="ORF">SAMN05421760_101273</name>
</gene>
<dbReference type="InterPro" id="IPR007457">
    <property type="entry name" value="Fe_traffick_prot_YggX"/>
</dbReference>
<keyword evidence="7" id="KW-1185">Reference proteome</keyword>
<comment type="similarity">
    <text evidence="3 5">Belongs to the Fe(2+)-trafficking protein family.</text>
</comment>
<dbReference type="GO" id="GO:0005506">
    <property type="term" value="F:iron ion binding"/>
    <property type="evidence" value="ECO:0007669"/>
    <property type="project" value="UniProtKB-UniRule"/>
</dbReference>